<organism evidence="1">
    <name type="scientific">uncultured Synechococcales cyanobacterium</name>
    <dbReference type="NCBI Taxonomy" id="1936017"/>
    <lineage>
        <taxon>Bacteria</taxon>
        <taxon>Bacillati</taxon>
        <taxon>Cyanobacteriota</taxon>
        <taxon>Cyanophyceae</taxon>
        <taxon>Synechococcales</taxon>
        <taxon>environmental samples</taxon>
    </lineage>
</organism>
<accession>A0A6J4V8R9</accession>
<proteinExistence type="predicted"/>
<dbReference type="EMBL" id="CADCWO010000087">
    <property type="protein sequence ID" value="CAA9570242.1"/>
    <property type="molecule type" value="Genomic_DNA"/>
</dbReference>
<evidence type="ECO:0000313" key="1">
    <source>
        <dbReference type="EMBL" id="CAA9570242.1"/>
    </source>
</evidence>
<protein>
    <submittedName>
        <fullName evidence="1">Uncharacterized protein</fullName>
    </submittedName>
</protein>
<sequence>MADKINLGDHQIVTASPLIWLYWLSAVKEIYAN</sequence>
<dbReference type="AlphaFoldDB" id="A0A6J4V8R9"/>
<reference evidence="1" key="1">
    <citation type="submission" date="2020-02" db="EMBL/GenBank/DDBJ databases">
        <authorList>
            <person name="Meier V. D."/>
        </authorList>
    </citation>
    <scope>NUCLEOTIDE SEQUENCE</scope>
    <source>
        <strain evidence="1">AVDCRST_MAG81</strain>
    </source>
</reference>
<gene>
    <name evidence="1" type="ORF">AVDCRST_MAG81-1651</name>
</gene>
<name>A0A6J4V8R9_9CYAN</name>